<evidence type="ECO:0000259" key="3">
    <source>
        <dbReference type="Pfam" id="PF13439"/>
    </source>
</evidence>
<comment type="caution">
    <text evidence="4">The sequence shown here is derived from an EMBL/GenBank/DDBJ whole genome shotgun (WGS) entry which is preliminary data.</text>
</comment>
<gene>
    <name evidence="4" type="ORF">MC378_00585</name>
</gene>
<dbReference type="InterPro" id="IPR028098">
    <property type="entry name" value="Glyco_trans_4-like_N"/>
</dbReference>
<accession>A0A9X1VK74</accession>
<reference evidence="4" key="1">
    <citation type="submission" date="2022-02" db="EMBL/GenBank/DDBJ databases">
        <title>Polaribacter sp. MSW13, isolated from seawater.</title>
        <authorList>
            <person name="Kristyanto S."/>
            <person name="Jung J."/>
            <person name="Jeon C.O."/>
        </authorList>
    </citation>
    <scope>NUCLEOTIDE SEQUENCE</scope>
    <source>
        <strain evidence="4">MSW13</strain>
    </source>
</reference>
<dbReference type="Pfam" id="PF00534">
    <property type="entry name" value="Glycos_transf_1"/>
    <property type="match status" value="1"/>
</dbReference>
<dbReference type="PANTHER" id="PTHR46401:SF2">
    <property type="entry name" value="GLYCOSYLTRANSFERASE WBBK-RELATED"/>
    <property type="match status" value="1"/>
</dbReference>
<evidence type="ECO:0000313" key="5">
    <source>
        <dbReference type="Proteomes" id="UP001139369"/>
    </source>
</evidence>
<feature type="domain" description="Glycosyltransferase subfamily 4-like N-terminal" evidence="3">
    <location>
        <begin position="36"/>
        <end position="206"/>
    </location>
</feature>
<evidence type="ECO:0000256" key="1">
    <source>
        <dbReference type="ARBA" id="ARBA00022679"/>
    </source>
</evidence>
<evidence type="ECO:0000259" key="2">
    <source>
        <dbReference type="Pfam" id="PF00534"/>
    </source>
</evidence>
<dbReference type="EC" id="2.4.-.-" evidence="4"/>
<sequence>MQFLQPNKSKMHAILMIVDGYYPADIRVRKEAESLALKHNVFVLCCRKENDQKVEIIKNVTVLREIFYKSFTEKGLIDMRLAINFVHPKFHKILPEMINKNNIDVIHVHDLPLAKTGFFAAKKYHLKSVLDLHENYAAALLTWFSWRKNPVIRLKNKIFFNHKRWQDYENRIIKKYDRIIAVVEEMKDRIVTDTAIDESKITVITNSEKKDFVANFDATENSFFKDHKDQFIISYVGGFGPHRGLQTAIEGMKDVSKQIPNALLALIGPANNDVKSYLENLIDEFNVRENVVIYGSQPFKKVVKIMQSSDVNIIPHISNLHTESTIPHKLFQILLSKKPLLVSNCAPLERVVKSNDIGTIFKAGQAESFSKEIIKVYNNYETAMQKAANGFELAYNGDLNWEFTEKKLLHLYENLES</sequence>
<name>A0A9X1VK74_9FLAO</name>
<dbReference type="PANTHER" id="PTHR46401">
    <property type="entry name" value="GLYCOSYLTRANSFERASE WBBK-RELATED"/>
    <property type="match status" value="1"/>
</dbReference>
<dbReference type="GO" id="GO:0009103">
    <property type="term" value="P:lipopolysaccharide biosynthetic process"/>
    <property type="evidence" value="ECO:0007669"/>
    <property type="project" value="TreeGrafter"/>
</dbReference>
<keyword evidence="1 4" id="KW-0808">Transferase</keyword>
<dbReference type="RefSeq" id="WP_242176770.1">
    <property type="nucleotide sequence ID" value="NZ_JAKQYM010000001.1"/>
</dbReference>
<organism evidence="4 5">
    <name type="scientific">Polaribacter marinus</name>
    <dbReference type="NCBI Taxonomy" id="2916838"/>
    <lineage>
        <taxon>Bacteria</taxon>
        <taxon>Pseudomonadati</taxon>
        <taxon>Bacteroidota</taxon>
        <taxon>Flavobacteriia</taxon>
        <taxon>Flavobacteriales</taxon>
        <taxon>Flavobacteriaceae</taxon>
    </lineage>
</organism>
<dbReference type="InterPro" id="IPR001296">
    <property type="entry name" value="Glyco_trans_1"/>
</dbReference>
<dbReference type="AlphaFoldDB" id="A0A9X1VK74"/>
<dbReference type="EMBL" id="JAKQYM010000001">
    <property type="protein sequence ID" value="MCI2227646.1"/>
    <property type="molecule type" value="Genomic_DNA"/>
</dbReference>
<dbReference type="Proteomes" id="UP001139369">
    <property type="component" value="Unassembled WGS sequence"/>
</dbReference>
<dbReference type="Pfam" id="PF13439">
    <property type="entry name" value="Glyco_transf_4"/>
    <property type="match status" value="1"/>
</dbReference>
<keyword evidence="4" id="KW-0328">Glycosyltransferase</keyword>
<proteinExistence type="predicted"/>
<dbReference type="GO" id="GO:0016757">
    <property type="term" value="F:glycosyltransferase activity"/>
    <property type="evidence" value="ECO:0007669"/>
    <property type="project" value="UniProtKB-KW"/>
</dbReference>
<feature type="domain" description="Glycosyl transferase family 1" evidence="2">
    <location>
        <begin position="224"/>
        <end position="389"/>
    </location>
</feature>
<evidence type="ECO:0000313" key="4">
    <source>
        <dbReference type="EMBL" id="MCI2227646.1"/>
    </source>
</evidence>
<keyword evidence="5" id="KW-1185">Reference proteome</keyword>
<protein>
    <submittedName>
        <fullName evidence="4">Glycosyltransferase</fullName>
        <ecNumber evidence="4">2.4.-.-</ecNumber>
    </submittedName>
</protein>